<dbReference type="GO" id="GO:0008667">
    <property type="term" value="F:2,3-dihydro-2,3-dihydroxybenzoate dehydrogenase activity"/>
    <property type="evidence" value="ECO:0007669"/>
    <property type="project" value="InterPro"/>
</dbReference>
<dbReference type="Pfam" id="PF00106">
    <property type="entry name" value="adh_short"/>
    <property type="match status" value="1"/>
</dbReference>
<dbReference type="GO" id="GO:0019290">
    <property type="term" value="P:siderophore biosynthetic process"/>
    <property type="evidence" value="ECO:0007669"/>
    <property type="project" value="InterPro"/>
</dbReference>
<comment type="caution">
    <text evidence="3">The sequence shown here is derived from an EMBL/GenBank/DDBJ whole genome shotgun (WGS) entry which is preliminary data.</text>
</comment>
<protein>
    <submittedName>
        <fullName evidence="3">SDR family oxidoreductase</fullName>
    </submittedName>
</protein>
<evidence type="ECO:0000313" key="3">
    <source>
        <dbReference type="EMBL" id="MBF0939834.1"/>
    </source>
</evidence>
<dbReference type="AlphaFoldDB" id="A0A929MZ11"/>
<keyword evidence="2" id="KW-0560">Oxidoreductase</keyword>
<dbReference type="InterPro" id="IPR002347">
    <property type="entry name" value="SDR_fam"/>
</dbReference>
<sequence length="258" mass="27747">MTRYDLKGRIAVVTGATGAIGSAVVRALVEGGAGVAIIARGRRRLERLRGRLPDDARVVVCPADVTSAYELVEARERVHRELGAPDLVVTAAGVRRAALFEDAVPADWNLMLNTNVRGTLQAVQIFAHDVLAAGEAGERADIVTFATAPAHERQQAYSVFSSFGAALSQFSKHLRAEYGPRGVRVHHIESLYTAGSFFTHGNLGADRSTSAHHDILPDDIEYIEPIGTQHLASEVAFMVSLPAHVNFANAVVQPTRSH</sequence>
<evidence type="ECO:0000256" key="1">
    <source>
        <dbReference type="ARBA" id="ARBA00006484"/>
    </source>
</evidence>
<accession>A0A929MZ11</accession>
<dbReference type="CDD" id="cd05233">
    <property type="entry name" value="SDR_c"/>
    <property type="match status" value="1"/>
</dbReference>
<dbReference type="PANTHER" id="PTHR43669">
    <property type="entry name" value="5-KETO-D-GLUCONATE 5-REDUCTASE"/>
    <property type="match status" value="1"/>
</dbReference>
<dbReference type="SUPFAM" id="SSF51735">
    <property type="entry name" value="NAD(P)-binding Rossmann-fold domains"/>
    <property type="match status" value="1"/>
</dbReference>
<dbReference type="InterPro" id="IPR036291">
    <property type="entry name" value="NAD(P)-bd_dom_sf"/>
</dbReference>
<name>A0A929MZ11_9ACTO</name>
<comment type="similarity">
    <text evidence="1">Belongs to the short-chain dehydrogenases/reductases (SDR) family.</text>
</comment>
<evidence type="ECO:0000313" key="4">
    <source>
        <dbReference type="Proteomes" id="UP000718630"/>
    </source>
</evidence>
<gene>
    <name evidence="3" type="ORF">HXK03_03020</name>
</gene>
<dbReference type="Proteomes" id="UP000718630">
    <property type="component" value="Unassembled WGS sequence"/>
</dbReference>
<evidence type="ECO:0000256" key="2">
    <source>
        <dbReference type="ARBA" id="ARBA00023002"/>
    </source>
</evidence>
<dbReference type="InterPro" id="IPR003560">
    <property type="entry name" value="DHB_DH"/>
</dbReference>
<dbReference type="EMBL" id="JABZFZ010000107">
    <property type="protein sequence ID" value="MBF0939834.1"/>
    <property type="molecule type" value="Genomic_DNA"/>
</dbReference>
<proteinExistence type="inferred from homology"/>
<reference evidence="3" key="1">
    <citation type="submission" date="2020-04" db="EMBL/GenBank/DDBJ databases">
        <title>Deep metagenomics examines the oral microbiome during advanced dental caries in children, revealing novel taxa and co-occurrences with host molecules.</title>
        <authorList>
            <person name="Baker J.L."/>
            <person name="Morton J.T."/>
            <person name="Dinis M."/>
            <person name="Alvarez R."/>
            <person name="Tran N.C."/>
            <person name="Knight R."/>
            <person name="Edlund A."/>
        </authorList>
    </citation>
    <scope>NUCLEOTIDE SEQUENCE</scope>
    <source>
        <strain evidence="3">JCVI_32_bin.64</strain>
    </source>
</reference>
<organism evidence="3 4">
    <name type="scientific">Schaalia georgiae</name>
    <dbReference type="NCBI Taxonomy" id="52768"/>
    <lineage>
        <taxon>Bacteria</taxon>
        <taxon>Bacillati</taxon>
        <taxon>Actinomycetota</taxon>
        <taxon>Actinomycetes</taxon>
        <taxon>Actinomycetales</taxon>
        <taxon>Actinomycetaceae</taxon>
        <taxon>Schaalia</taxon>
    </lineage>
</organism>
<dbReference type="PRINTS" id="PR01397">
    <property type="entry name" value="DHBDHDRGNASE"/>
</dbReference>
<dbReference type="Gene3D" id="3.40.50.720">
    <property type="entry name" value="NAD(P)-binding Rossmann-like Domain"/>
    <property type="match status" value="1"/>
</dbReference>
<dbReference type="PANTHER" id="PTHR43669:SF3">
    <property type="entry name" value="ALCOHOL DEHYDROGENASE, PUTATIVE (AFU_ORTHOLOGUE AFUA_3G03445)-RELATED"/>
    <property type="match status" value="1"/>
</dbReference>